<keyword evidence="2" id="KW-1185">Reference proteome</keyword>
<protein>
    <submittedName>
        <fullName evidence="1">Uncharacterized protein</fullName>
    </submittedName>
</protein>
<accession>A0A1W1V871</accession>
<gene>
    <name evidence="1" type="ORF">SAMN00120144_0939</name>
</gene>
<evidence type="ECO:0000313" key="1">
    <source>
        <dbReference type="EMBL" id="SMB89515.1"/>
    </source>
</evidence>
<evidence type="ECO:0000313" key="2">
    <source>
        <dbReference type="Proteomes" id="UP000192266"/>
    </source>
</evidence>
<organism evidence="1 2">
    <name type="scientific">Hymenobacter roseosalivarius DSM 11622</name>
    <dbReference type="NCBI Taxonomy" id="645990"/>
    <lineage>
        <taxon>Bacteria</taxon>
        <taxon>Pseudomonadati</taxon>
        <taxon>Bacteroidota</taxon>
        <taxon>Cytophagia</taxon>
        <taxon>Cytophagales</taxon>
        <taxon>Hymenobacteraceae</taxon>
        <taxon>Hymenobacter</taxon>
    </lineage>
</organism>
<sequence>MPGGFFVLDGGRKVSMYTTLIPVSRTEGKDKGTKNVSE</sequence>
<dbReference type="Proteomes" id="UP000192266">
    <property type="component" value="Unassembled WGS sequence"/>
</dbReference>
<dbReference type="AlphaFoldDB" id="A0A1W1V871"/>
<proteinExistence type="predicted"/>
<reference evidence="1 2" key="1">
    <citation type="submission" date="2017-04" db="EMBL/GenBank/DDBJ databases">
        <authorList>
            <person name="Afonso C.L."/>
            <person name="Miller P.J."/>
            <person name="Scott M.A."/>
            <person name="Spackman E."/>
            <person name="Goraichik I."/>
            <person name="Dimitrov K.M."/>
            <person name="Suarez D.L."/>
            <person name="Swayne D.E."/>
        </authorList>
    </citation>
    <scope>NUCLEOTIDE SEQUENCE [LARGE SCALE GENOMIC DNA]</scope>
    <source>
        <strain evidence="1 2">DSM 11622</strain>
    </source>
</reference>
<name>A0A1W1V871_9BACT</name>
<dbReference type="EMBL" id="FWWW01000052">
    <property type="protein sequence ID" value="SMB89515.1"/>
    <property type="molecule type" value="Genomic_DNA"/>
</dbReference>